<evidence type="ECO:0000256" key="2">
    <source>
        <dbReference type="ARBA" id="ARBA00022490"/>
    </source>
</evidence>
<dbReference type="PROSITE" id="PS50245">
    <property type="entry name" value="CAP_GLY_2"/>
    <property type="match status" value="1"/>
</dbReference>
<feature type="compositionally biased region" description="Low complexity" evidence="8">
    <location>
        <begin position="106"/>
        <end position="117"/>
    </location>
</feature>
<dbReference type="SMART" id="SM01052">
    <property type="entry name" value="CAP_GLY"/>
    <property type="match status" value="1"/>
</dbReference>
<dbReference type="CDD" id="cd06503">
    <property type="entry name" value="ATP-synt_Fo_b"/>
    <property type="match status" value="1"/>
</dbReference>
<keyword evidence="4" id="KW-0677">Repeat</keyword>
<accession>A0A915YU82</accession>
<evidence type="ECO:0000256" key="1">
    <source>
        <dbReference type="ARBA" id="ARBA00004245"/>
    </source>
</evidence>
<feature type="compositionally biased region" description="Low complexity" evidence="8">
    <location>
        <begin position="283"/>
        <end position="303"/>
    </location>
</feature>
<keyword evidence="6" id="KW-0206">Cytoskeleton</keyword>
<evidence type="ECO:0000256" key="5">
    <source>
        <dbReference type="ARBA" id="ARBA00023054"/>
    </source>
</evidence>
<sequence>MSRLPKLPTVSGIPSSGLPSPAAKRRPSTGTTGKSTLALTPEQEALLQAAMEKYNPTPATESNENNQTSSISTLGNSQANSSHSTPATNNTNNQSNRKLGKKTSFTRMTRPTLPPLTEKSAAIKQNSTIQQTPHTMSSKLNNSGLPASNLSSPLQRSLSGQNSTLSSASNPTHQRLQAMAASQQRPASPSLSLYSIGERVTVESMNISGTLRFLGPIDNKSGTWAGIEVDVPGTGKNDGSAFGKSYFTCPPNSGIFTLSSKLTKSKEADDIPNLPQIPSINKSSNTIPRPPSTSSNSSEKASSGIPSSLATPNLSKHAQNAAIAAGRITAGSRASRYIGVTASQLKQRKPSTVSSTPDTAPNGQTTPSRTKPTPTLGLVRPGSLQSLKSPSTPPTNGRQYRNRKDSSSSTGSTVSKASGLPRSRSVTPNPPNESQHTSDSENTITTGIKEEMSNKSLQEKVQKLLSDPDTSDSVPLSLFDQQALRIQQLQMKIEVLETENTYLKLDNKKSFTDTSAGIRSSDQWEKEKKALLEERDLKEKTLNDKISDLSRQLQEVAKGHHHRPSTSLSMIADDDNMSDKILQLTELIEQKDEHVKSLEESLNKVNKQSSEYQLKIKELEKVAQNEASDRISQLEKDIQGKKNENDELNLKFDQYKLDSESKVKSLQKTIDELKAAGQETMNIYEERVSSLEQQVEELKKAGVETITLYEEATARIAEREDKINSLEKEAEELRSAGVEAIDVYEKTIEGTKKEVEELKNQLTKKEETITTLSKEIDKLQLVQKELAEAKVKLEMNDKREEGLRNELADLQTGLEHMMRADAKSRERIYQLEDDVRESQALVNRQLEEINALKNNMQNLMGANNNEEIEKVKAVFEGDTKRLQDELEELRKFLSEVQTEKRTIVSEADSLKDEKKMLERKLQEGERQRNDISSELEALKVSIKRNEDEKNQITSQLEELKVNVTKVEEQKNKLIQESEMEKKTLVEEHENAKRELIESREIAEKELTAASENAKKELMESRENAKKELMESRENAKKELMESRENAKKELIEARENAQKELEALQKQLIDLTKKAEYAEQLKSELELKAQELKKLSEDFEEVKNEKEKLKASQEAQNNSEVSSTQNLEDLKIEYENKLNVYKSENDQLKQKIKDLALANKNIPDTLRNTTQDYEEKIVAFEEQISGLKHIVHELTRENVSIAGENKKILAEQEKLMEAHKQVETECLKLMDELERLHSESLNGQGVLSLTPPEDSFNINGIKSEGNQESSEDTQSGEASLQDNNGQQTGGDLSRLQSLLNEKQTQLERLSSMHNSEIRELRKKVSDLEKSKQREINMLNKDVAELESLIESKIFREADLEEEIQREQRNSKRLKDEIEELREQINEIKSSNGATNVLEATLVGDGIISNNNSVKPIEKLKENGTSGLYCEICEQEGHDIISCKAVFGSNSANITEDKAASNGIHNESITEEKPYCDNCEEFGLHWTEECPNQDETF</sequence>
<feature type="compositionally biased region" description="Polar residues" evidence="8">
    <location>
        <begin position="383"/>
        <end position="399"/>
    </location>
</feature>
<evidence type="ECO:0000313" key="11">
    <source>
        <dbReference type="Proteomes" id="UP000684084"/>
    </source>
</evidence>
<feature type="compositionally biased region" description="Polar residues" evidence="8">
    <location>
        <begin position="1256"/>
        <end position="1291"/>
    </location>
</feature>
<comment type="subcellular location">
    <subcellularLocation>
        <location evidence="1">Cytoplasm</location>
        <location evidence="1">Cytoskeleton</location>
    </subcellularLocation>
</comment>
<evidence type="ECO:0000256" key="7">
    <source>
        <dbReference type="SAM" id="Coils"/>
    </source>
</evidence>
<feature type="region of interest" description="Disordered" evidence="8">
    <location>
        <begin position="1"/>
        <end position="190"/>
    </location>
</feature>
<feature type="coiled-coil region" evidence="7">
    <location>
        <begin position="1205"/>
        <end position="1239"/>
    </location>
</feature>
<feature type="coiled-coil region" evidence="7">
    <location>
        <begin position="1292"/>
        <end position="1390"/>
    </location>
</feature>
<evidence type="ECO:0000256" key="6">
    <source>
        <dbReference type="ARBA" id="ARBA00023212"/>
    </source>
</evidence>
<dbReference type="InterPro" id="IPR000938">
    <property type="entry name" value="CAP-Gly_domain"/>
</dbReference>
<feature type="compositionally biased region" description="Polar residues" evidence="8">
    <location>
        <begin position="28"/>
        <end position="38"/>
    </location>
</feature>
<dbReference type="GO" id="GO:0005874">
    <property type="term" value="C:microtubule"/>
    <property type="evidence" value="ECO:0007669"/>
    <property type="project" value="UniProtKB-KW"/>
</dbReference>
<dbReference type="EMBL" id="CAGKOT010000005">
    <property type="protein sequence ID" value="CAB5341968.1"/>
    <property type="molecule type" value="Genomic_DNA"/>
</dbReference>
<dbReference type="VEuPathDB" id="FungiDB:RhiirFUN_024619"/>
<dbReference type="Pfam" id="PF16641">
    <property type="entry name" value="CLIP1_ZNF"/>
    <property type="match status" value="2"/>
</dbReference>
<dbReference type="PANTHER" id="PTHR18916">
    <property type="entry name" value="DYNACTIN 1-RELATED MICROTUBULE-BINDING"/>
    <property type="match status" value="1"/>
</dbReference>
<feature type="coiled-coil region" evidence="7">
    <location>
        <begin position="479"/>
        <end position="541"/>
    </location>
</feature>
<evidence type="ECO:0000259" key="9">
    <source>
        <dbReference type="PROSITE" id="PS50245"/>
    </source>
</evidence>
<dbReference type="SUPFAM" id="SSF74924">
    <property type="entry name" value="Cap-Gly domain"/>
    <property type="match status" value="1"/>
</dbReference>
<name>A0A915YU82_9GLOM</name>
<keyword evidence="3" id="KW-0493">Microtubule</keyword>
<feature type="compositionally biased region" description="Polar residues" evidence="8">
    <location>
        <begin position="424"/>
        <end position="446"/>
    </location>
</feature>
<dbReference type="PROSITE" id="PS00845">
    <property type="entry name" value="CAP_GLY_1"/>
    <property type="match status" value="1"/>
</dbReference>
<protein>
    <recommendedName>
        <fullName evidence="9">CAP-Gly domain-containing protein</fullName>
    </recommendedName>
</protein>
<reference evidence="10" key="1">
    <citation type="submission" date="2020-05" db="EMBL/GenBank/DDBJ databases">
        <authorList>
            <person name="Rincon C."/>
            <person name="Sanders R I."/>
            <person name="Robbins C."/>
            <person name="Chaturvedi A."/>
        </authorList>
    </citation>
    <scope>NUCLEOTIDE SEQUENCE</scope>
    <source>
        <strain evidence="10">CHB12</strain>
    </source>
</reference>
<evidence type="ECO:0000256" key="4">
    <source>
        <dbReference type="ARBA" id="ARBA00022737"/>
    </source>
</evidence>
<feature type="coiled-coil region" evidence="7">
    <location>
        <begin position="581"/>
        <end position="796"/>
    </location>
</feature>
<evidence type="ECO:0000313" key="10">
    <source>
        <dbReference type="EMBL" id="CAB5341968.1"/>
    </source>
</evidence>
<proteinExistence type="predicted"/>
<gene>
    <name evidence="10" type="ORF">CHRIB12_LOCUS3727</name>
</gene>
<feature type="region of interest" description="Disordered" evidence="8">
    <location>
        <begin position="1243"/>
        <end position="1291"/>
    </location>
</feature>
<dbReference type="SMR" id="A0A915YU82"/>
<comment type="caution">
    <text evidence="10">The sequence shown here is derived from an EMBL/GenBank/DDBJ whole genome shotgun (WGS) entry which is preliminary data.</text>
</comment>
<feature type="compositionally biased region" description="Polar residues" evidence="8">
    <location>
        <begin position="57"/>
        <end position="97"/>
    </location>
</feature>
<feature type="region of interest" description="Disordered" evidence="8">
    <location>
        <begin position="1010"/>
        <end position="1037"/>
    </location>
</feature>
<feature type="compositionally biased region" description="Low complexity" evidence="8">
    <location>
        <begin position="407"/>
        <end position="419"/>
    </location>
</feature>
<feature type="compositionally biased region" description="Basic and acidic residues" evidence="8">
    <location>
        <begin position="448"/>
        <end position="462"/>
    </location>
</feature>
<keyword evidence="5 7" id="KW-0175">Coiled coil</keyword>
<evidence type="ECO:0000256" key="8">
    <source>
        <dbReference type="SAM" id="MobiDB-lite"/>
    </source>
</evidence>
<dbReference type="InterPro" id="IPR032108">
    <property type="entry name" value="CLIP1_ZNF"/>
</dbReference>
<keyword evidence="2" id="KW-0963">Cytoplasm</keyword>
<dbReference type="InterPro" id="IPR036859">
    <property type="entry name" value="CAP-Gly_dom_sf"/>
</dbReference>
<feature type="region of interest" description="Disordered" evidence="8">
    <location>
        <begin position="341"/>
        <end position="473"/>
    </location>
</feature>
<feature type="compositionally biased region" description="Polar residues" evidence="8">
    <location>
        <begin position="341"/>
        <end position="373"/>
    </location>
</feature>
<feature type="domain" description="CAP-Gly" evidence="9">
    <location>
        <begin position="215"/>
        <end position="258"/>
    </location>
</feature>
<evidence type="ECO:0000256" key="3">
    <source>
        <dbReference type="ARBA" id="ARBA00022701"/>
    </source>
</evidence>
<dbReference type="Proteomes" id="UP000684084">
    <property type="component" value="Unassembled WGS sequence"/>
</dbReference>
<feature type="compositionally biased region" description="Polar residues" evidence="8">
    <location>
        <begin position="123"/>
        <end position="190"/>
    </location>
</feature>
<organism evidence="10 11">
    <name type="scientific">Rhizophagus irregularis</name>
    <dbReference type="NCBI Taxonomy" id="588596"/>
    <lineage>
        <taxon>Eukaryota</taxon>
        <taxon>Fungi</taxon>
        <taxon>Fungi incertae sedis</taxon>
        <taxon>Mucoromycota</taxon>
        <taxon>Glomeromycotina</taxon>
        <taxon>Glomeromycetes</taxon>
        <taxon>Glomerales</taxon>
        <taxon>Glomeraceae</taxon>
        <taxon>Rhizophagus</taxon>
    </lineage>
</organism>
<dbReference type="Pfam" id="PF01302">
    <property type="entry name" value="CAP_GLY"/>
    <property type="match status" value="1"/>
</dbReference>
<feature type="region of interest" description="Disordered" evidence="8">
    <location>
        <begin position="267"/>
        <end position="312"/>
    </location>
</feature>
<dbReference type="Gene3D" id="2.30.30.190">
    <property type="entry name" value="CAP Gly-rich-like domain"/>
    <property type="match status" value="1"/>
</dbReference>
<dbReference type="OrthoDB" id="2130750at2759"/>
<dbReference type="Gene3D" id="4.10.60.10">
    <property type="entry name" value="Zinc finger, CCHC-type"/>
    <property type="match status" value="1"/>
</dbReference>